<dbReference type="RefSeq" id="WP_137998447.1">
    <property type="nucleotide sequence ID" value="NZ_SJDU01000170.1"/>
</dbReference>
<protein>
    <submittedName>
        <fullName evidence="5">Tetratricopeptide repeat protein</fullName>
    </submittedName>
</protein>
<keyword evidence="4" id="KW-0732">Signal</keyword>
<dbReference type="Pfam" id="PF13181">
    <property type="entry name" value="TPR_8"/>
    <property type="match status" value="4"/>
</dbReference>
<reference evidence="5 6" key="1">
    <citation type="journal article" date="2019" name="Anaerobe">
        <title>Brachyspira catarrhinii sp. nov., an anaerobic intestinal spirochaete isolated from vervet monkeys may have been misidentified as Brachyspira aalborgi in previous studies.</title>
        <authorList>
            <person name="Phillips N.D."/>
            <person name="La T."/>
            <person name="Hampson D.J."/>
        </authorList>
    </citation>
    <scope>NUCLEOTIDE SEQUENCE [LARGE SCALE GENOMIC DNA]</scope>
    <source>
        <strain evidence="5 6">Z12</strain>
    </source>
</reference>
<feature type="repeat" description="TPR" evidence="3">
    <location>
        <begin position="593"/>
        <end position="626"/>
    </location>
</feature>
<dbReference type="InterPro" id="IPR051012">
    <property type="entry name" value="CellSynth/LPSAsmb/PSIAsmb"/>
</dbReference>
<evidence type="ECO:0000313" key="6">
    <source>
        <dbReference type="Proteomes" id="UP000310168"/>
    </source>
</evidence>
<dbReference type="PANTHER" id="PTHR45586:SF1">
    <property type="entry name" value="LIPOPOLYSACCHARIDE ASSEMBLY PROTEIN B"/>
    <property type="match status" value="1"/>
</dbReference>
<dbReference type="PANTHER" id="PTHR45586">
    <property type="entry name" value="TPR REPEAT-CONTAINING PROTEIN PA4667"/>
    <property type="match status" value="1"/>
</dbReference>
<sequence>MINFKIVAVIFACFYFVVHAQESNSNNQRNNLETNFQYIRNEEESRAAYNLALFYKERALASKTLNQDSIKDLESAKIILEEVLKYIQNNEVYISLAETYEALGEYEESSEIYDKLIAENPEDVYLLTRAAERNIFLIGDFEKAKYYLNTAYEIDYNNNDILILFGFIYYSERDFERAVLYFEKVVSSKGASNNYMEYYNYYYGMSEFYLSRFESALNRLKLVNMNDLNPVDRYNILYGIVKSYQALENYKEAYSNSLATDDTSDLTLFLSFMADEYNNEELFYENEFLPKILSIIQTAKNEGYEAALNMIETDLDRSEIDLDIIQTYYKLVNEVGNEENKINAEMDIISFYLALKNIDALPNHIDKLIEYDKTEKYNNLYLQAASEFQNQNNFKMAKEMLEKYLALNNKEIKENELVSLVITAIDIKEYDLALQSIDRFEKEKYSYSYLRAYINLHKNEIEKANNFLNEDLIYFENNIKNNKSNTSEYRLNIPYITAMTTTNTNSITEYVNFIYSMDTNSANNINSMAWVLIYLGIDIDRGIELSKKSIQISPKSPHYLDTLGYGYYKKKDYDNALKQLLKAALYVDDNSKAEIYLHLADAYYDKNDFKNALKYYRKSISSLYKDFNFINFEEERIKNRIETINKNLE</sequence>
<feature type="signal peptide" evidence="4">
    <location>
        <begin position="1"/>
        <end position="20"/>
    </location>
</feature>
<gene>
    <name evidence="5" type="ORF">EZH24_07210</name>
</gene>
<organism evidence="5 6">
    <name type="scientific">Brachyspira catarrhinii</name>
    <dbReference type="NCBI Taxonomy" id="2528966"/>
    <lineage>
        <taxon>Bacteria</taxon>
        <taxon>Pseudomonadati</taxon>
        <taxon>Spirochaetota</taxon>
        <taxon>Spirochaetia</taxon>
        <taxon>Brachyspirales</taxon>
        <taxon>Brachyspiraceae</taxon>
        <taxon>Brachyspira</taxon>
    </lineage>
</organism>
<evidence type="ECO:0000256" key="4">
    <source>
        <dbReference type="SAM" id="SignalP"/>
    </source>
</evidence>
<keyword evidence="6" id="KW-1185">Reference proteome</keyword>
<feature type="repeat" description="TPR" evidence="3">
    <location>
        <begin position="90"/>
        <end position="123"/>
    </location>
</feature>
<dbReference type="SMART" id="SM00028">
    <property type="entry name" value="TPR"/>
    <property type="match status" value="5"/>
</dbReference>
<keyword evidence="1" id="KW-0677">Repeat</keyword>
<accession>A0ABY2TQH8</accession>
<evidence type="ECO:0000256" key="2">
    <source>
        <dbReference type="ARBA" id="ARBA00022803"/>
    </source>
</evidence>
<dbReference type="Gene3D" id="1.25.40.10">
    <property type="entry name" value="Tetratricopeptide repeat domain"/>
    <property type="match status" value="3"/>
</dbReference>
<keyword evidence="2 3" id="KW-0802">TPR repeat</keyword>
<dbReference type="EMBL" id="SJDU01000170">
    <property type="protein sequence ID" value="TKZ35065.1"/>
    <property type="molecule type" value="Genomic_DNA"/>
</dbReference>
<name>A0ABY2TQH8_9SPIR</name>
<evidence type="ECO:0000256" key="3">
    <source>
        <dbReference type="PROSITE-ProRule" id="PRU00339"/>
    </source>
</evidence>
<dbReference type="InterPro" id="IPR019734">
    <property type="entry name" value="TPR_rpt"/>
</dbReference>
<evidence type="ECO:0000313" key="5">
    <source>
        <dbReference type="EMBL" id="TKZ35065.1"/>
    </source>
</evidence>
<evidence type="ECO:0000256" key="1">
    <source>
        <dbReference type="ARBA" id="ARBA00022737"/>
    </source>
</evidence>
<dbReference type="PROSITE" id="PS50005">
    <property type="entry name" value="TPR"/>
    <property type="match status" value="2"/>
</dbReference>
<feature type="chain" id="PRO_5047428934" evidence="4">
    <location>
        <begin position="21"/>
        <end position="649"/>
    </location>
</feature>
<dbReference type="InterPro" id="IPR011990">
    <property type="entry name" value="TPR-like_helical_dom_sf"/>
</dbReference>
<dbReference type="Proteomes" id="UP000310168">
    <property type="component" value="Unassembled WGS sequence"/>
</dbReference>
<comment type="caution">
    <text evidence="5">The sequence shown here is derived from an EMBL/GenBank/DDBJ whole genome shotgun (WGS) entry which is preliminary data.</text>
</comment>
<proteinExistence type="predicted"/>
<dbReference type="SUPFAM" id="SSF48452">
    <property type="entry name" value="TPR-like"/>
    <property type="match status" value="1"/>
</dbReference>